<sequence length="73" mass="8349">MELGCIICYISALILAYIGNNYERLFHVLVEELQHLEDHWQPDPETDDEAWDSDGSNDDESDDEGYSSATPRT</sequence>
<dbReference type="KEGG" id="fox:FOXG_21103"/>
<evidence type="ECO:0000256" key="1">
    <source>
        <dbReference type="SAM" id="MobiDB-lite"/>
    </source>
</evidence>
<dbReference type="EMBL" id="DS231714">
    <property type="protein sequence ID" value="KNB14327.1"/>
    <property type="molecule type" value="Genomic_DNA"/>
</dbReference>
<reference evidence="2" key="2">
    <citation type="journal article" date="2010" name="Nature">
        <title>Comparative genomics reveals mobile pathogenicity chromosomes in Fusarium.</title>
        <authorList>
            <person name="Ma L.J."/>
            <person name="van der Does H.C."/>
            <person name="Borkovich K.A."/>
            <person name="Coleman J.J."/>
            <person name="Daboussi M.J."/>
            <person name="Di Pietro A."/>
            <person name="Dufresne M."/>
            <person name="Freitag M."/>
            <person name="Grabherr M."/>
            <person name="Henrissat B."/>
            <person name="Houterman P.M."/>
            <person name="Kang S."/>
            <person name="Shim W.B."/>
            <person name="Woloshuk C."/>
            <person name="Xie X."/>
            <person name="Xu J.R."/>
            <person name="Antoniw J."/>
            <person name="Baker S.E."/>
            <person name="Bluhm B.H."/>
            <person name="Breakspear A."/>
            <person name="Brown D.W."/>
            <person name="Butchko R.A."/>
            <person name="Chapman S."/>
            <person name="Coulson R."/>
            <person name="Coutinho P.M."/>
            <person name="Danchin E.G."/>
            <person name="Diener A."/>
            <person name="Gale L.R."/>
            <person name="Gardiner D.M."/>
            <person name="Goff S."/>
            <person name="Hammond-Kosack K.E."/>
            <person name="Hilburn K."/>
            <person name="Hua-Van A."/>
            <person name="Jonkers W."/>
            <person name="Kazan K."/>
            <person name="Kodira C.D."/>
            <person name="Koehrsen M."/>
            <person name="Kumar L."/>
            <person name="Lee Y.H."/>
            <person name="Li L."/>
            <person name="Manners J.M."/>
            <person name="Miranda-Saavedra D."/>
            <person name="Mukherjee M."/>
            <person name="Park G."/>
            <person name="Park J."/>
            <person name="Park S.Y."/>
            <person name="Proctor R.H."/>
            <person name="Regev A."/>
            <person name="Ruiz-Roldan M.C."/>
            <person name="Sain D."/>
            <person name="Sakthikumar S."/>
            <person name="Sykes S."/>
            <person name="Schwartz D.C."/>
            <person name="Turgeon B.G."/>
            <person name="Wapinski I."/>
            <person name="Yoder O."/>
            <person name="Young S."/>
            <person name="Zeng Q."/>
            <person name="Zhou S."/>
            <person name="Galagan J."/>
            <person name="Cuomo C.A."/>
            <person name="Kistler H.C."/>
            <person name="Rep M."/>
        </authorList>
    </citation>
    <scope>NUCLEOTIDE SEQUENCE [LARGE SCALE GENOMIC DNA]</scope>
    <source>
        <strain evidence="2">4287</strain>
    </source>
</reference>
<reference evidence="2" key="1">
    <citation type="submission" date="2007-04" db="EMBL/GenBank/DDBJ databases">
        <authorList>
            <consortium name="The Broad Institute Genome Sequencing Platform"/>
            <person name="Birren B."/>
            <person name="Lander E."/>
            <person name="Galagan J."/>
            <person name="Nusbaum C."/>
            <person name="Devon K."/>
            <person name="Ma L.-J."/>
            <person name="Jaffe D."/>
            <person name="Butler J."/>
            <person name="Alvarez P."/>
            <person name="Gnerre S."/>
            <person name="Grabherr M."/>
            <person name="Kleber M."/>
            <person name="Mauceli E."/>
            <person name="Brockman W."/>
            <person name="MacCallum I.A."/>
            <person name="Young S."/>
            <person name="LaButti K."/>
            <person name="DeCaprio D."/>
            <person name="Crawford M."/>
            <person name="Koehrsen M."/>
            <person name="Engels R."/>
            <person name="Montgomery P."/>
            <person name="Pearson M."/>
            <person name="Howarth C."/>
            <person name="Larson L."/>
            <person name="White J."/>
            <person name="O'Leary S."/>
            <person name="Kodira C."/>
            <person name="Zeng Q."/>
            <person name="Yandava C."/>
            <person name="Alvarado L."/>
            <person name="Kistler C."/>
            <person name="Shim W.-B."/>
            <person name="Kang S."/>
            <person name="Woloshuk C."/>
        </authorList>
    </citation>
    <scope>NUCLEOTIDE SEQUENCE</scope>
    <source>
        <strain evidence="2">4287</strain>
    </source>
</reference>
<proteinExistence type="predicted"/>
<dbReference type="GeneID" id="28961809"/>
<protein>
    <submittedName>
        <fullName evidence="2">Uncharacterized protein</fullName>
    </submittedName>
</protein>
<organism evidence="2 3">
    <name type="scientific">Fusarium oxysporum f. sp. lycopersici (strain 4287 / CBS 123668 / FGSC 9935 / NRRL 34936)</name>
    <name type="common">Fusarium vascular wilt of tomato</name>
    <dbReference type="NCBI Taxonomy" id="426428"/>
    <lineage>
        <taxon>Eukaryota</taxon>
        <taxon>Fungi</taxon>
        <taxon>Dikarya</taxon>
        <taxon>Ascomycota</taxon>
        <taxon>Pezizomycotina</taxon>
        <taxon>Sordariomycetes</taxon>
        <taxon>Hypocreomycetidae</taxon>
        <taxon>Hypocreales</taxon>
        <taxon>Nectriaceae</taxon>
        <taxon>Fusarium</taxon>
        <taxon>Fusarium oxysporum species complex</taxon>
    </lineage>
</organism>
<dbReference type="OrthoDB" id="5097000at2759"/>
<evidence type="ECO:0000313" key="2">
    <source>
        <dbReference type="EMBL" id="KNB14327.1"/>
    </source>
</evidence>
<gene>
    <name evidence="2" type="ORF">FOXG_21103</name>
</gene>
<dbReference type="Proteomes" id="UP000009097">
    <property type="component" value="Unassembled WGS sequence"/>
</dbReference>
<evidence type="ECO:0000313" key="3">
    <source>
        <dbReference type="Proteomes" id="UP000009097"/>
    </source>
</evidence>
<name>A0A0J9WSI2_FUSO4</name>
<dbReference type="RefSeq" id="XP_018252372.1">
    <property type="nucleotide sequence ID" value="XM_018401444.1"/>
</dbReference>
<feature type="region of interest" description="Disordered" evidence="1">
    <location>
        <begin position="39"/>
        <end position="73"/>
    </location>
</feature>
<dbReference type="VEuPathDB" id="FungiDB:FOXG_21103"/>
<dbReference type="AlphaFoldDB" id="A0A0J9WSI2"/>
<accession>A0A0J9WSI2</accession>
<feature type="compositionally biased region" description="Acidic residues" evidence="1">
    <location>
        <begin position="44"/>
        <end position="65"/>
    </location>
</feature>